<dbReference type="AlphaFoldDB" id="A0A645IUJ1"/>
<sequence>MVIRTVHGRTHEIGRTGVHSDIFLVDMLFMDGGGHKAAVRPKHETAQFGIDSHIAHACRYQCFFKCPAHALTDFFNIGRLLVRAVGNADPAG</sequence>
<gene>
    <name evidence="1" type="ORF">SDC9_198452</name>
</gene>
<organism evidence="1">
    <name type="scientific">bioreactor metagenome</name>
    <dbReference type="NCBI Taxonomy" id="1076179"/>
    <lineage>
        <taxon>unclassified sequences</taxon>
        <taxon>metagenomes</taxon>
        <taxon>ecological metagenomes</taxon>
    </lineage>
</organism>
<reference evidence="1" key="1">
    <citation type="submission" date="2019-08" db="EMBL/GenBank/DDBJ databases">
        <authorList>
            <person name="Kucharzyk K."/>
            <person name="Murdoch R.W."/>
            <person name="Higgins S."/>
            <person name="Loffler F."/>
        </authorList>
    </citation>
    <scope>NUCLEOTIDE SEQUENCE</scope>
</reference>
<dbReference type="EMBL" id="VSSQ01115323">
    <property type="protein sequence ID" value="MPN50813.1"/>
    <property type="molecule type" value="Genomic_DNA"/>
</dbReference>
<evidence type="ECO:0000313" key="1">
    <source>
        <dbReference type="EMBL" id="MPN50813.1"/>
    </source>
</evidence>
<proteinExistence type="predicted"/>
<protein>
    <submittedName>
        <fullName evidence="1">Uncharacterized protein</fullName>
    </submittedName>
</protein>
<name>A0A645IUJ1_9ZZZZ</name>
<comment type="caution">
    <text evidence="1">The sequence shown here is derived from an EMBL/GenBank/DDBJ whole genome shotgun (WGS) entry which is preliminary data.</text>
</comment>
<accession>A0A645IUJ1</accession>